<sequence length="114" mass="13298">MQHTCVIFVEEVIKGVEISLASLKTGVCVGRLVTHVVEGKERGRSLKEDSHRIIIRGEREINCWVKWQARILFDTILKNSLAWIVEVLFDENHHRNCLCFRNVKELKVRWGDKS</sequence>
<proteinExistence type="predicted"/>
<name>A0A8T0CM82_CORYI</name>
<dbReference type="AlphaFoldDB" id="A0A8T0CM82"/>
<reference evidence="1" key="1">
    <citation type="submission" date="2020-05" db="EMBL/GenBank/DDBJ databases">
        <title>WGS assembly of Corymbia citriodora subspecies variegata.</title>
        <authorList>
            <person name="Barry K."/>
            <person name="Hundley H."/>
            <person name="Shu S."/>
            <person name="Jenkins J."/>
            <person name="Grimwood J."/>
            <person name="Baten A."/>
        </authorList>
    </citation>
    <scope>NUCLEOTIDE SEQUENCE</scope>
    <source>
        <strain evidence="1">CV2-018</strain>
    </source>
</reference>
<evidence type="ECO:0000313" key="1">
    <source>
        <dbReference type="EMBL" id="KAF7846925.1"/>
    </source>
</evidence>
<dbReference type="Proteomes" id="UP000806378">
    <property type="component" value="Unassembled WGS sequence"/>
</dbReference>
<comment type="caution">
    <text evidence="1">The sequence shown here is derived from an EMBL/GenBank/DDBJ whole genome shotgun (WGS) entry which is preliminary data.</text>
</comment>
<evidence type="ECO:0000313" key="2">
    <source>
        <dbReference type="Proteomes" id="UP000806378"/>
    </source>
</evidence>
<dbReference type="EMBL" id="MU091555">
    <property type="protein sequence ID" value="KAF7846925.1"/>
    <property type="molecule type" value="Genomic_DNA"/>
</dbReference>
<keyword evidence="2" id="KW-1185">Reference proteome</keyword>
<accession>A0A8T0CM82</accession>
<protein>
    <submittedName>
        <fullName evidence="1">Uncharacterized protein</fullName>
    </submittedName>
</protein>
<dbReference type="Gramene" id="rna-gnl|WGS:JABURB|Cocit.L3567.1">
    <property type="protein sequence ID" value="cds-KAF7846925.1"/>
    <property type="gene ID" value="gene-BT93_L3567"/>
</dbReference>
<gene>
    <name evidence="1" type="ORF">BT93_L3567</name>
</gene>
<organism evidence="1 2">
    <name type="scientific">Corymbia citriodora subsp. variegata</name>
    <dbReference type="NCBI Taxonomy" id="360336"/>
    <lineage>
        <taxon>Eukaryota</taxon>
        <taxon>Viridiplantae</taxon>
        <taxon>Streptophyta</taxon>
        <taxon>Embryophyta</taxon>
        <taxon>Tracheophyta</taxon>
        <taxon>Spermatophyta</taxon>
        <taxon>Magnoliopsida</taxon>
        <taxon>eudicotyledons</taxon>
        <taxon>Gunneridae</taxon>
        <taxon>Pentapetalae</taxon>
        <taxon>rosids</taxon>
        <taxon>malvids</taxon>
        <taxon>Myrtales</taxon>
        <taxon>Myrtaceae</taxon>
        <taxon>Myrtoideae</taxon>
        <taxon>Eucalypteae</taxon>
        <taxon>Corymbia</taxon>
    </lineage>
</organism>